<keyword evidence="2" id="KW-1185">Reference proteome</keyword>
<accession>A0A9J5XW09</accession>
<dbReference type="AlphaFoldDB" id="A0A9J5XW09"/>
<protein>
    <submittedName>
        <fullName evidence="1">Uncharacterized protein</fullName>
    </submittedName>
</protein>
<evidence type="ECO:0000313" key="2">
    <source>
        <dbReference type="Proteomes" id="UP000824120"/>
    </source>
</evidence>
<proteinExistence type="predicted"/>
<organism evidence="1 2">
    <name type="scientific">Solanum commersonii</name>
    <name type="common">Commerson's wild potato</name>
    <name type="synonym">Commerson's nightshade</name>
    <dbReference type="NCBI Taxonomy" id="4109"/>
    <lineage>
        <taxon>Eukaryota</taxon>
        <taxon>Viridiplantae</taxon>
        <taxon>Streptophyta</taxon>
        <taxon>Embryophyta</taxon>
        <taxon>Tracheophyta</taxon>
        <taxon>Spermatophyta</taxon>
        <taxon>Magnoliopsida</taxon>
        <taxon>eudicotyledons</taxon>
        <taxon>Gunneridae</taxon>
        <taxon>Pentapetalae</taxon>
        <taxon>asterids</taxon>
        <taxon>lamiids</taxon>
        <taxon>Solanales</taxon>
        <taxon>Solanaceae</taxon>
        <taxon>Solanoideae</taxon>
        <taxon>Solaneae</taxon>
        <taxon>Solanum</taxon>
    </lineage>
</organism>
<name>A0A9J5XW09_SOLCO</name>
<dbReference type="Proteomes" id="UP000824120">
    <property type="component" value="Chromosome 8"/>
</dbReference>
<sequence>MPSSDYFYGSFLHVDFNIDGGCTTPSSPPCAATLFYNAPASPTRISPLYDKFNWEEIPKEKHNPNEDDEDFAFDFSGQLERISLSDELFDCGKIKP</sequence>
<comment type="caution">
    <text evidence="1">The sequence shown here is derived from an EMBL/GenBank/DDBJ whole genome shotgun (WGS) entry which is preliminary data.</text>
</comment>
<evidence type="ECO:0000313" key="1">
    <source>
        <dbReference type="EMBL" id="KAG5592385.1"/>
    </source>
</evidence>
<gene>
    <name evidence="1" type="ORF">H5410_042899</name>
</gene>
<dbReference type="EMBL" id="JACXVP010000008">
    <property type="protein sequence ID" value="KAG5592385.1"/>
    <property type="molecule type" value="Genomic_DNA"/>
</dbReference>
<reference evidence="1 2" key="1">
    <citation type="submission" date="2020-09" db="EMBL/GenBank/DDBJ databases">
        <title>De no assembly of potato wild relative species, Solanum commersonii.</title>
        <authorList>
            <person name="Cho K."/>
        </authorList>
    </citation>
    <scope>NUCLEOTIDE SEQUENCE [LARGE SCALE GENOMIC DNA]</scope>
    <source>
        <strain evidence="1">LZ3.2</strain>
        <tissue evidence="1">Leaf</tissue>
    </source>
</reference>
<dbReference type="OrthoDB" id="667051at2759"/>